<accession>A0A090WJM8</accession>
<evidence type="ECO:0000313" key="3">
    <source>
        <dbReference type="Proteomes" id="UP000029643"/>
    </source>
</evidence>
<name>A0A090WJM8_9FLAO</name>
<evidence type="ECO:0000259" key="1">
    <source>
        <dbReference type="Pfam" id="PF04738"/>
    </source>
</evidence>
<feature type="domain" description="Lantibiotic dehydratase N-terminal" evidence="1">
    <location>
        <begin position="4"/>
        <end position="404"/>
    </location>
</feature>
<dbReference type="EMBL" id="BBNU01000001">
    <property type="protein sequence ID" value="GAL77275.1"/>
    <property type="molecule type" value="Genomic_DNA"/>
</dbReference>
<dbReference type="InterPro" id="IPR006827">
    <property type="entry name" value="Lant_deHydtase_N"/>
</dbReference>
<proteinExistence type="predicted"/>
<sequence>MYPPFGLFSGFSIGTLGSVTNIVLKKTEKFEKHVRVDMELVSIITDVLLSQNIILKKVKFYPNNSIHSYGNISSYIESEICNNQKTFFRSTFEEDIYISALLEFCEDGKLVFEIIQFLFNEFSIPLNESEDFIFDLIKNKILKSELEISTIDANPFKTLIHKLLKIEGVEIVSTLIKNGEILLKHFSLDAHRRTSKIVDDIELFNKTFNFLSFRPKDTFQIDLKGNTVINKLSIKTFKYVNNAINILNLFCNYQDDRLGNFKNAFYEKYEMREVPLLHALDDDFGFGYPIQKDKLLSDLLNDINFPSKEKKLKHKIFSKKDVFLLRKLSQFFLNNSVVSDEIELRITDEDIFNLKKLNQSKEKLPNTLAAFVELYSSSNNEEKVYINMFSASSSNLLGRFASSDKK</sequence>
<gene>
    <name evidence="2" type="ORF">JCM19274_4988</name>
</gene>
<organism evidence="2 3">
    <name type="scientific">Algibacter lectus</name>
    <dbReference type="NCBI Taxonomy" id="221126"/>
    <lineage>
        <taxon>Bacteria</taxon>
        <taxon>Pseudomonadati</taxon>
        <taxon>Bacteroidota</taxon>
        <taxon>Flavobacteriia</taxon>
        <taxon>Flavobacteriales</taxon>
        <taxon>Flavobacteriaceae</taxon>
        <taxon>Algibacter</taxon>
    </lineage>
</organism>
<reference evidence="2 3" key="1">
    <citation type="journal article" date="2014" name="Genome Announc.">
        <title>Draft Genome Sequences of Marine Flavobacterium Algibacter lectus Strains SS8 and NR4.</title>
        <authorList>
            <person name="Takatani N."/>
            <person name="Nakanishi M."/>
            <person name="Meirelles P."/>
            <person name="Mino S."/>
            <person name="Suda W."/>
            <person name="Oshima K."/>
            <person name="Hattori M."/>
            <person name="Ohkuma M."/>
            <person name="Hosokawa M."/>
            <person name="Miyashita K."/>
            <person name="Thompson F.L."/>
            <person name="Niwa A."/>
            <person name="Sawabe T."/>
            <person name="Sawabe T."/>
        </authorList>
    </citation>
    <scope>NUCLEOTIDE SEQUENCE [LARGE SCALE GENOMIC DNA]</scope>
    <source>
        <strain evidence="3">JCM19274</strain>
    </source>
</reference>
<dbReference type="AlphaFoldDB" id="A0A090WJM8"/>
<dbReference type="Proteomes" id="UP000029643">
    <property type="component" value="Unassembled WGS sequence"/>
</dbReference>
<comment type="caution">
    <text evidence="2">The sequence shown here is derived from an EMBL/GenBank/DDBJ whole genome shotgun (WGS) entry which is preliminary data.</text>
</comment>
<protein>
    <submittedName>
        <fullName evidence="2">Lanthionine biosynthesis protein LanB</fullName>
    </submittedName>
</protein>
<dbReference type="Pfam" id="PF04738">
    <property type="entry name" value="Lant_dehydr_N"/>
    <property type="match status" value="1"/>
</dbReference>
<evidence type="ECO:0000313" key="2">
    <source>
        <dbReference type="EMBL" id="GAL77275.1"/>
    </source>
</evidence>